<dbReference type="FunFam" id="2.20.25.80:FF:000002">
    <property type="entry name" value="probable WRKY transcription factor 31"/>
    <property type="match status" value="1"/>
</dbReference>
<proteinExistence type="inferred from homology"/>
<feature type="domain" description="WRKY" evidence="10">
    <location>
        <begin position="226"/>
        <end position="292"/>
    </location>
</feature>
<keyword evidence="3 8" id="KW-0175">Coiled coil</keyword>
<evidence type="ECO:0000256" key="1">
    <source>
        <dbReference type="ARBA" id="ARBA00004123"/>
    </source>
</evidence>
<keyword evidence="2" id="KW-0805">Transcription regulation</keyword>
<feature type="region of interest" description="Disordered" evidence="9">
    <location>
        <begin position="630"/>
        <end position="651"/>
    </location>
</feature>
<dbReference type="PROSITE" id="PS50811">
    <property type="entry name" value="WRKY"/>
    <property type="match status" value="1"/>
</dbReference>
<dbReference type="SMART" id="SM00774">
    <property type="entry name" value="WRKY"/>
    <property type="match status" value="1"/>
</dbReference>
<feature type="region of interest" description="Disordered" evidence="9">
    <location>
        <begin position="1"/>
        <end position="66"/>
    </location>
</feature>
<comment type="caution">
    <text evidence="11">The sequence shown here is derived from an EMBL/GenBank/DDBJ whole genome shotgun (WGS) entry which is preliminary data.</text>
</comment>
<dbReference type="InterPro" id="IPR006786">
    <property type="entry name" value="Pinin_SDK_MemA"/>
</dbReference>
<feature type="compositionally biased region" description="Basic and acidic residues" evidence="9">
    <location>
        <begin position="179"/>
        <end position="194"/>
    </location>
</feature>
<feature type="region of interest" description="Disordered" evidence="9">
    <location>
        <begin position="462"/>
        <end position="483"/>
    </location>
</feature>
<feature type="region of interest" description="Disordered" evidence="9">
    <location>
        <begin position="170"/>
        <end position="219"/>
    </location>
</feature>
<name>A0ABD2Z7Z6_9GENT</name>
<evidence type="ECO:0000256" key="6">
    <source>
        <dbReference type="ARBA" id="ARBA00023242"/>
    </source>
</evidence>
<feature type="region of interest" description="Disordered" evidence="9">
    <location>
        <begin position="794"/>
        <end position="822"/>
    </location>
</feature>
<evidence type="ECO:0000256" key="2">
    <source>
        <dbReference type="ARBA" id="ARBA00023015"/>
    </source>
</evidence>
<organism evidence="11 12">
    <name type="scientific">Cinchona calisaya</name>
    <dbReference type="NCBI Taxonomy" id="153742"/>
    <lineage>
        <taxon>Eukaryota</taxon>
        <taxon>Viridiplantae</taxon>
        <taxon>Streptophyta</taxon>
        <taxon>Embryophyta</taxon>
        <taxon>Tracheophyta</taxon>
        <taxon>Spermatophyta</taxon>
        <taxon>Magnoliopsida</taxon>
        <taxon>eudicotyledons</taxon>
        <taxon>Gunneridae</taxon>
        <taxon>Pentapetalae</taxon>
        <taxon>asterids</taxon>
        <taxon>lamiids</taxon>
        <taxon>Gentianales</taxon>
        <taxon>Rubiaceae</taxon>
        <taxon>Cinchonoideae</taxon>
        <taxon>Cinchoneae</taxon>
        <taxon>Cinchona</taxon>
    </lineage>
</organism>
<feature type="compositionally biased region" description="Low complexity" evidence="9">
    <location>
        <begin position="201"/>
        <end position="210"/>
    </location>
</feature>
<dbReference type="EMBL" id="JBJUIK010000010">
    <property type="protein sequence ID" value="KAL3515592.1"/>
    <property type="molecule type" value="Genomic_DNA"/>
</dbReference>
<dbReference type="GO" id="GO:0005634">
    <property type="term" value="C:nucleus"/>
    <property type="evidence" value="ECO:0007669"/>
    <property type="project" value="UniProtKB-SubCell"/>
</dbReference>
<evidence type="ECO:0000313" key="12">
    <source>
        <dbReference type="Proteomes" id="UP001630127"/>
    </source>
</evidence>
<feature type="compositionally biased region" description="Basic and acidic residues" evidence="9">
    <location>
        <begin position="1"/>
        <end position="10"/>
    </location>
</feature>
<gene>
    <name evidence="11" type="ORF">ACH5RR_022494</name>
</gene>
<dbReference type="Pfam" id="PF03106">
    <property type="entry name" value="WRKY"/>
    <property type="match status" value="1"/>
</dbReference>
<dbReference type="Pfam" id="PF04696">
    <property type="entry name" value="Pinin_SDK_memA"/>
    <property type="match status" value="1"/>
</dbReference>
<keyword evidence="4" id="KW-0238">DNA-binding</keyword>
<comment type="subcellular location">
    <subcellularLocation>
        <location evidence="1">Nucleus</location>
    </subcellularLocation>
</comment>
<keyword evidence="12" id="KW-1185">Reference proteome</keyword>
<evidence type="ECO:0000256" key="9">
    <source>
        <dbReference type="SAM" id="MobiDB-lite"/>
    </source>
</evidence>
<evidence type="ECO:0000256" key="8">
    <source>
        <dbReference type="SAM" id="Coils"/>
    </source>
</evidence>
<dbReference type="AlphaFoldDB" id="A0ABD2Z7Z6"/>
<accession>A0ABD2Z7Z6</accession>
<dbReference type="Proteomes" id="UP001630127">
    <property type="component" value="Unassembled WGS sequence"/>
</dbReference>
<reference evidence="11 12" key="1">
    <citation type="submission" date="2024-11" db="EMBL/GenBank/DDBJ databases">
        <title>A near-complete genome assembly of Cinchona calisaya.</title>
        <authorList>
            <person name="Lian D.C."/>
            <person name="Zhao X.W."/>
            <person name="Wei L."/>
        </authorList>
    </citation>
    <scope>NUCLEOTIDE SEQUENCE [LARGE SCALE GENOMIC DNA]</scope>
    <source>
        <tissue evidence="11">Nenye</tissue>
    </source>
</reference>
<dbReference type="InterPro" id="IPR044810">
    <property type="entry name" value="WRKY_plant"/>
</dbReference>
<evidence type="ECO:0000259" key="10">
    <source>
        <dbReference type="PROSITE" id="PS50811"/>
    </source>
</evidence>
<dbReference type="SUPFAM" id="SSF118290">
    <property type="entry name" value="WRKY DNA-binding domain"/>
    <property type="match status" value="1"/>
</dbReference>
<protein>
    <recommendedName>
        <fullName evidence="10">WRKY domain-containing protein</fullName>
    </recommendedName>
</protein>
<dbReference type="GO" id="GO:0003677">
    <property type="term" value="F:DNA binding"/>
    <property type="evidence" value="ECO:0007669"/>
    <property type="project" value="UniProtKB-KW"/>
</dbReference>
<evidence type="ECO:0000256" key="5">
    <source>
        <dbReference type="ARBA" id="ARBA00023163"/>
    </source>
</evidence>
<feature type="compositionally biased region" description="Polar residues" evidence="9">
    <location>
        <begin position="462"/>
        <end position="471"/>
    </location>
</feature>
<keyword evidence="6" id="KW-0539">Nucleus</keyword>
<evidence type="ECO:0000256" key="7">
    <source>
        <dbReference type="ARBA" id="ARBA00061007"/>
    </source>
</evidence>
<feature type="compositionally biased region" description="Acidic residues" evidence="9">
    <location>
        <begin position="812"/>
        <end position="822"/>
    </location>
</feature>
<sequence>MGRPEEKTDQMEIDLSLKLDPQQEETTTEDQDHHHHNHHQEVGEFPPQGKGEEEEDTCVDNNSISETMKTEEISVLQLEMDRVKEENKALRKAVEQTTKDYYDLQMKFSVVQQNIQPKDPKTFFSLTGNNNSSPSEDQNRASSRILEMNNTPQEDDAEESHHELGLSLTLQSNTSSSQPKEEEQTRNIEKKEDTMQSNLQNSGSSISNHISPPPNRKARVSVRARCEAATMNDGCQWRKYGQKIAKGNPCPRAYYRCTVAPGCPVRKQVQRCLEDMSILITTYEGTHNHPLPVGATAMAASTASAAAAGSFTLLDSSNPFASDGILSSFNRLSAPSFPYHISHPQIINPSSSSNFLSNLINIHHNDPVDPSKGIVLDLTNNVNSDQLHARQFHNIASTSSQQMGYFWMPKPVPSGNYIGNINASTSNIVDGNIKSLAENVSAIASDPKFRVAVAAAISSLINKQSQTTSHPPTDGESGGTLRKSFAKKSNNSIANSVRSWSAQFEFYFYFLKQLNWITERLRVPTGLRRGGLSSGVGPPNFASNGGCQQRMRIRPIPVTNRLTKATFFGCFKDFEIPQADHIPRVLLKNEGPSLVNRNKRMLGQPLGTLESFRKEYMGLSGSEAYVRRSDSLKRGEHRAHEESERLGQQEREQIVEKRRRDLTLRARVKAKTEEKELELLFLLWTKAEPCIYYTFAKPLDEDVRVAEQAERTGELMLGCTNLTIHRRFSVIRIFQEWKAARREELSLYQKQIVEQYVANVDKELKRWQNGRKGGKGNNYIFNLQETMDKELETHRLEHGPKTKKIPSGTNNGDEEDVEEINA</sequence>
<evidence type="ECO:0000256" key="3">
    <source>
        <dbReference type="ARBA" id="ARBA00023054"/>
    </source>
</evidence>
<evidence type="ECO:0000256" key="4">
    <source>
        <dbReference type="ARBA" id="ARBA00023125"/>
    </source>
</evidence>
<dbReference type="InterPro" id="IPR003657">
    <property type="entry name" value="WRKY_dom"/>
</dbReference>
<feature type="region of interest" description="Disordered" evidence="9">
    <location>
        <begin position="121"/>
        <end position="140"/>
    </location>
</feature>
<dbReference type="PANTHER" id="PTHR31429">
    <property type="entry name" value="WRKY TRANSCRIPTION FACTOR 36-RELATED"/>
    <property type="match status" value="1"/>
</dbReference>
<comment type="similarity">
    <text evidence="7">Belongs to the WRKY group II-b family.</text>
</comment>
<dbReference type="InterPro" id="IPR036576">
    <property type="entry name" value="WRKY_dom_sf"/>
</dbReference>
<dbReference type="Gene3D" id="2.20.25.80">
    <property type="entry name" value="WRKY domain"/>
    <property type="match status" value="1"/>
</dbReference>
<dbReference type="PANTHER" id="PTHR31429:SF54">
    <property type="entry name" value="WRKY TRANSCRIPTION FACTOR 9-RELATED"/>
    <property type="match status" value="1"/>
</dbReference>
<keyword evidence="5" id="KW-0804">Transcription</keyword>
<evidence type="ECO:0000313" key="11">
    <source>
        <dbReference type="EMBL" id="KAL3515592.1"/>
    </source>
</evidence>
<feature type="coiled-coil region" evidence="8">
    <location>
        <begin position="73"/>
        <end position="100"/>
    </location>
</feature>
<feature type="compositionally biased region" description="Polar residues" evidence="9">
    <location>
        <begin position="124"/>
        <end position="140"/>
    </location>
</feature>